<proteinExistence type="predicted"/>
<dbReference type="AlphaFoldDB" id="A0A2D4HIY8"/>
<sequence>MVSSLYQKLHRFPMGFQMQFKILVTTSTAVQARLSVGPPVSNGFCLIQNFQQVGYALGCFCKKKSPRWIQEVDFFCHCSYRIPPKIKVAQKLLAFDKVKKNARFGKILFSPPQHWTRILDKPIVIMAWELECVCFVPWHWLCFIMVHFYLLFCFDIFNSLLATQLLHVNWVGNYINHFNNYI</sequence>
<reference evidence="1" key="1">
    <citation type="submission" date="2017-07" db="EMBL/GenBank/DDBJ databases">
        <authorList>
            <person name="Mikheyev A."/>
            <person name="Grau M."/>
        </authorList>
    </citation>
    <scope>NUCLEOTIDE SEQUENCE</scope>
    <source>
        <tissue evidence="1">Venom_gland</tissue>
    </source>
</reference>
<protein>
    <submittedName>
        <fullName evidence="1">Uncharacterized protein</fullName>
    </submittedName>
</protein>
<organism evidence="1">
    <name type="scientific">Micrurus lemniscatus lemniscatus</name>
    <dbReference type="NCBI Taxonomy" id="129467"/>
    <lineage>
        <taxon>Eukaryota</taxon>
        <taxon>Metazoa</taxon>
        <taxon>Chordata</taxon>
        <taxon>Craniata</taxon>
        <taxon>Vertebrata</taxon>
        <taxon>Euteleostomi</taxon>
        <taxon>Lepidosauria</taxon>
        <taxon>Squamata</taxon>
        <taxon>Bifurcata</taxon>
        <taxon>Unidentata</taxon>
        <taxon>Episquamata</taxon>
        <taxon>Toxicofera</taxon>
        <taxon>Serpentes</taxon>
        <taxon>Colubroidea</taxon>
        <taxon>Elapidae</taxon>
        <taxon>Elapinae</taxon>
        <taxon>Micrurus</taxon>
    </lineage>
</organism>
<name>A0A2D4HIY8_MICLE</name>
<reference evidence="1" key="2">
    <citation type="submission" date="2017-11" db="EMBL/GenBank/DDBJ databases">
        <title>Coralsnake Venomics: Analyses of Venom Gland Transcriptomes and Proteomes of Six Brazilian Taxa.</title>
        <authorList>
            <person name="Aird S.D."/>
            <person name="Jorge da Silva N."/>
            <person name="Qiu L."/>
            <person name="Villar-Briones A."/>
            <person name="Aparecida-Saddi V."/>
            <person name="Campos-Telles M.P."/>
            <person name="Grau M."/>
            <person name="Mikheyev A.S."/>
        </authorList>
    </citation>
    <scope>NUCLEOTIDE SEQUENCE</scope>
    <source>
        <tissue evidence="1">Venom_gland</tissue>
    </source>
</reference>
<accession>A0A2D4HIY8</accession>
<evidence type="ECO:0000313" key="1">
    <source>
        <dbReference type="EMBL" id="LAA71918.1"/>
    </source>
</evidence>
<dbReference type="EMBL" id="IACK01035371">
    <property type="protein sequence ID" value="LAA71918.1"/>
    <property type="molecule type" value="Transcribed_RNA"/>
</dbReference>